<dbReference type="CDD" id="cd04301">
    <property type="entry name" value="NAT_SF"/>
    <property type="match status" value="1"/>
</dbReference>
<proteinExistence type="predicted"/>
<dbReference type="PROSITE" id="PS51186">
    <property type="entry name" value="GNAT"/>
    <property type="match status" value="1"/>
</dbReference>
<dbReference type="RefSeq" id="WP_099509384.1">
    <property type="nucleotide sequence ID" value="NZ_CP016616.1"/>
</dbReference>
<feature type="domain" description="N-acetyltransferase" evidence="1">
    <location>
        <begin position="2"/>
        <end position="144"/>
    </location>
</feature>
<dbReference type="InterPro" id="IPR016181">
    <property type="entry name" value="Acyl_CoA_acyltransferase"/>
</dbReference>
<evidence type="ECO:0000313" key="2">
    <source>
        <dbReference type="EMBL" id="ANY78393.1"/>
    </source>
</evidence>
<dbReference type="KEGG" id="moc:BB934_09240"/>
<dbReference type="GO" id="GO:0016747">
    <property type="term" value="F:acyltransferase activity, transferring groups other than amino-acyl groups"/>
    <property type="evidence" value="ECO:0007669"/>
    <property type="project" value="InterPro"/>
</dbReference>
<dbReference type="AlphaFoldDB" id="A0A1B2EEK8"/>
<dbReference type="SUPFAM" id="SSF55729">
    <property type="entry name" value="Acyl-CoA N-acyltransferases (Nat)"/>
    <property type="match status" value="1"/>
</dbReference>
<dbReference type="Gene3D" id="3.40.630.30">
    <property type="match status" value="1"/>
</dbReference>
<dbReference type="EMBL" id="CP016616">
    <property type="protein sequence ID" value="ANY78393.1"/>
    <property type="molecule type" value="Genomic_DNA"/>
</dbReference>
<dbReference type="InterPro" id="IPR050276">
    <property type="entry name" value="MshD_Acetyltransferase"/>
</dbReference>
<organism evidence="2">
    <name type="scientific">Microvirga ossetica</name>
    <dbReference type="NCBI Taxonomy" id="1882682"/>
    <lineage>
        <taxon>Bacteria</taxon>
        <taxon>Pseudomonadati</taxon>
        <taxon>Pseudomonadota</taxon>
        <taxon>Alphaproteobacteria</taxon>
        <taxon>Hyphomicrobiales</taxon>
        <taxon>Methylobacteriaceae</taxon>
        <taxon>Microvirga</taxon>
    </lineage>
</organism>
<protein>
    <submittedName>
        <fullName evidence="2">GCN5 family acetyltransferase</fullName>
    </submittedName>
</protein>
<accession>A0A1B2EEK8</accession>
<dbReference type="PANTHER" id="PTHR43617:SF2">
    <property type="entry name" value="UPF0039 PROTEIN SLL0451"/>
    <property type="match status" value="1"/>
</dbReference>
<dbReference type="Pfam" id="PF00583">
    <property type="entry name" value="Acetyltransf_1"/>
    <property type="match status" value="1"/>
</dbReference>
<dbReference type="PANTHER" id="PTHR43617">
    <property type="entry name" value="L-AMINO ACID N-ACETYLTRANSFERASE"/>
    <property type="match status" value="1"/>
</dbReference>
<gene>
    <name evidence="2" type="ORF">BB934_09240</name>
</gene>
<name>A0A1B2EEK8_9HYPH</name>
<dbReference type="OrthoDB" id="9815099at2"/>
<keyword evidence="2" id="KW-0808">Transferase</keyword>
<dbReference type="InterPro" id="IPR000182">
    <property type="entry name" value="GNAT_dom"/>
</dbReference>
<reference evidence="2" key="1">
    <citation type="submission" date="2016-07" db="EMBL/GenBank/DDBJ databases">
        <title>Microvirga ossetica sp. nov. a new species of rhizobia isolated from root nodules of the legume species Vicia alpestris Steven originated from North Ossetia region in the Caucasus.</title>
        <authorList>
            <person name="Safronova V.I."/>
            <person name="Kuznetsova I.G."/>
            <person name="Sazanova A.L."/>
            <person name="Belimov A."/>
            <person name="Andronov E."/>
            <person name="Osledkin Y.S."/>
            <person name="Onishchuk O.P."/>
            <person name="Kurchak O.N."/>
            <person name="Shaposhnikov A.I."/>
            <person name="Willems A."/>
            <person name="Tikhonovich I.A."/>
        </authorList>
    </citation>
    <scope>NUCLEOTIDE SEQUENCE [LARGE SCALE GENOMIC DNA]</scope>
    <source>
        <strain evidence="2">V5/3M</strain>
    </source>
</reference>
<evidence type="ECO:0000259" key="1">
    <source>
        <dbReference type="PROSITE" id="PS51186"/>
    </source>
</evidence>
<sequence>MITIREETFHDVEAREALLDACFGPARFQKTCERLREGRMPAEGLSLVIDRNSEIIGTVRLWHIAAGPNRSALMLGPIAIDPSVQSLGLGGKLMREALQRARSLGHRAVLLVGDAPYYERFGFSTEKTGSLWLPGPYERNRFLARELEAGALDNARGLVSATGALERKPDLGALVAAAAQGALAGLRSAL</sequence>